<dbReference type="AlphaFoldDB" id="A0A0H2MFW5"/>
<keyword evidence="2" id="KW-1185">Reference proteome</keyword>
<evidence type="ECO:0000313" key="1">
    <source>
        <dbReference type="EMBL" id="KLN59677.1"/>
    </source>
</evidence>
<accession>A0A0H2MFW5</accession>
<proteinExistence type="predicted"/>
<evidence type="ECO:0000313" key="2">
    <source>
        <dbReference type="Proteomes" id="UP000035444"/>
    </source>
</evidence>
<name>A0A0H2MFW5_9PROT</name>
<dbReference type="STRING" id="1489064.WH96_16010"/>
<dbReference type="OrthoDB" id="9798292at2"/>
<dbReference type="RefSeq" id="WP_047765234.1">
    <property type="nucleotide sequence ID" value="NZ_LAQL01000011.1"/>
</dbReference>
<dbReference type="EMBL" id="LAQL01000011">
    <property type="protein sequence ID" value="KLN59677.1"/>
    <property type="molecule type" value="Genomic_DNA"/>
</dbReference>
<dbReference type="Proteomes" id="UP000035444">
    <property type="component" value="Unassembled WGS sequence"/>
</dbReference>
<reference evidence="1 2" key="1">
    <citation type="submission" date="2015-03" db="EMBL/GenBank/DDBJ databases">
        <title>Genome Sequence of Kiloniella spongiae MEBiC09566, isolated from a marine sponge.</title>
        <authorList>
            <person name="Shao Z."/>
            <person name="Wang L."/>
            <person name="Li X."/>
        </authorList>
    </citation>
    <scope>NUCLEOTIDE SEQUENCE [LARGE SCALE GENOMIC DNA]</scope>
    <source>
        <strain evidence="1 2">MEBiC09566</strain>
    </source>
</reference>
<dbReference type="Pfam" id="PF07370">
    <property type="entry name" value="DUF1489"/>
    <property type="match status" value="1"/>
</dbReference>
<protein>
    <submittedName>
        <fullName evidence="1">Lysophospholipase</fullName>
    </submittedName>
</protein>
<dbReference type="PATRIC" id="fig|1489064.4.peg.174"/>
<gene>
    <name evidence="1" type="ORF">WH96_16010</name>
</gene>
<sequence length="143" mass="16655">MPLHLIKLSVGSESPDTLEEFQALRLAQYGEIFHQTRMFPKRREEIIAGGSIYWVIKGQVRARQLVTDIVRVEDSEGKSMTRFILDQNLVRVRSRKHRPFQGWRYLRAEDSPLDASDYESFGDGESEKMPEEMLEELEKLGLL</sequence>
<comment type="caution">
    <text evidence="1">The sequence shown here is derived from an EMBL/GenBank/DDBJ whole genome shotgun (WGS) entry which is preliminary data.</text>
</comment>
<dbReference type="PIRSF" id="PIRSF032025">
    <property type="entry name" value="UCP032025"/>
    <property type="match status" value="1"/>
</dbReference>
<dbReference type="InterPro" id="IPR008320">
    <property type="entry name" value="UCP032025"/>
</dbReference>
<organism evidence="1 2">
    <name type="scientific">Kiloniella spongiae</name>
    <dbReference type="NCBI Taxonomy" id="1489064"/>
    <lineage>
        <taxon>Bacteria</taxon>
        <taxon>Pseudomonadati</taxon>
        <taxon>Pseudomonadota</taxon>
        <taxon>Alphaproteobacteria</taxon>
        <taxon>Rhodospirillales</taxon>
        <taxon>Kiloniellaceae</taxon>
        <taxon>Kiloniella</taxon>
    </lineage>
</organism>